<evidence type="ECO:0000313" key="1">
    <source>
        <dbReference type="EMBL" id="EGD83205.1"/>
    </source>
</evidence>
<dbReference type="InParanoid" id="F2U5I9"/>
<dbReference type="Proteomes" id="UP000007799">
    <property type="component" value="Unassembled WGS sequence"/>
</dbReference>
<name>F2U5I9_SALR5</name>
<accession>F2U5I9</accession>
<proteinExistence type="predicted"/>
<keyword evidence="2" id="KW-1185">Reference proteome</keyword>
<protein>
    <submittedName>
        <fullName evidence="1">Uncharacterized protein</fullName>
    </submittedName>
</protein>
<organism evidence="2">
    <name type="scientific">Salpingoeca rosetta (strain ATCC 50818 / BSB-021)</name>
    <dbReference type="NCBI Taxonomy" id="946362"/>
    <lineage>
        <taxon>Eukaryota</taxon>
        <taxon>Choanoflagellata</taxon>
        <taxon>Craspedida</taxon>
        <taxon>Salpingoecidae</taxon>
        <taxon>Salpingoeca</taxon>
    </lineage>
</organism>
<dbReference type="GeneID" id="16076149"/>
<dbReference type="RefSeq" id="XP_004995569.1">
    <property type="nucleotide sequence ID" value="XM_004995512.1"/>
</dbReference>
<reference evidence="1" key="1">
    <citation type="submission" date="2009-08" db="EMBL/GenBank/DDBJ databases">
        <title>Annotation of Salpingoeca rosetta.</title>
        <authorList>
            <consortium name="The Broad Institute Genome Sequencing Platform"/>
            <person name="Russ C."/>
            <person name="Cuomo C."/>
            <person name="Burger G."/>
            <person name="Gray M.W."/>
            <person name="Holland P.W.H."/>
            <person name="King N."/>
            <person name="Lang F.B.F."/>
            <person name="Roger A.J."/>
            <person name="Ruiz-Trillo I."/>
            <person name="Young S.K."/>
            <person name="Zeng Q."/>
            <person name="Gargeya S."/>
            <person name="Alvarado L."/>
            <person name="Berlin A."/>
            <person name="Chapman S.B."/>
            <person name="Chen Z."/>
            <person name="Freedman E."/>
            <person name="Gellesch M."/>
            <person name="Goldberg J."/>
            <person name="Griggs A."/>
            <person name="Gujja S."/>
            <person name="Heilman E."/>
            <person name="Heiman D."/>
            <person name="Howarth C."/>
            <person name="Mehta T."/>
            <person name="Neiman D."/>
            <person name="Pearson M."/>
            <person name="Roberts A."/>
            <person name="Saif S."/>
            <person name="Shea T."/>
            <person name="Shenoy N."/>
            <person name="Sisk P."/>
            <person name="Stolte C."/>
            <person name="Sykes S."/>
            <person name="White J."/>
            <person name="Yandava C."/>
            <person name="Haas B."/>
            <person name="Nusbaum C."/>
            <person name="Birren B."/>
        </authorList>
    </citation>
    <scope>NUCLEOTIDE SEQUENCE [LARGE SCALE GENOMIC DNA]</scope>
    <source>
        <strain evidence="1">ATCC 50818</strain>
    </source>
</reference>
<dbReference type="EMBL" id="GL832962">
    <property type="protein sequence ID" value="EGD83205.1"/>
    <property type="molecule type" value="Genomic_DNA"/>
</dbReference>
<evidence type="ECO:0000313" key="2">
    <source>
        <dbReference type="Proteomes" id="UP000007799"/>
    </source>
</evidence>
<dbReference type="KEGG" id="sre:PTSG_12086"/>
<dbReference type="AlphaFoldDB" id="F2U5I9"/>
<gene>
    <name evidence="1" type="ORF">PTSG_12086</name>
</gene>
<sequence>MREMASSTTRLFTRRSLARSSCYRHPHRLLHCIAPASKQHSTPTTTTFLSASVFLLRESRVGAVVHCVPSLVTLVVKTSPNLLAINPPSLPSCCATLCLRRDCLLPHAITTFVV</sequence>